<dbReference type="InterPro" id="IPR050377">
    <property type="entry name" value="Radical_SAM_PqqE_MftC-like"/>
</dbReference>
<dbReference type="GO" id="GO:0051539">
    <property type="term" value="F:4 iron, 4 sulfur cluster binding"/>
    <property type="evidence" value="ECO:0007669"/>
    <property type="project" value="UniProtKB-KW"/>
</dbReference>
<keyword evidence="6" id="KW-0411">Iron-sulfur</keyword>
<evidence type="ECO:0000313" key="8">
    <source>
        <dbReference type="EMBL" id="AMM40211.1"/>
    </source>
</evidence>
<evidence type="ECO:0000256" key="5">
    <source>
        <dbReference type="ARBA" id="ARBA00023004"/>
    </source>
</evidence>
<keyword evidence="9" id="KW-1185">Reference proteome</keyword>
<sequence>MISKFLTKLSRARDQGGIINYYWSRLLQEVAKRTKSSFGKPTDVIVLLTNRCNARCLHCHSWKLDLRITELTTNEWKKTLKELRKWLGPIFLSITGGETLLRNDSVEIAEYAAQLGFWIEFLTNGYFMDNKKAVQLVKSGVKRIKISLDGSKSEIHDLIRGRRGFFEKATKALKTLAKEKHKTGKKIQIWAKTTIMSHNVKDLANIVLLVQKLGIDGVEFQALEPVYYSEQLNDPNWYKDNPLWIEDKLTMIDYLERLKTLKKEGYPILNSIENIELMKQYFLNPDKLAFKIHSHTYKKKRPECTSWVAGLQIMPDGGMKMCHRMEPFANVKQGNLKKLWRTRKRCWKSGCVLNSS</sequence>
<proteinExistence type="predicted"/>
<dbReference type="InterPro" id="IPR017200">
    <property type="entry name" value="PqqE-like"/>
</dbReference>
<dbReference type="OrthoDB" id="9782387at2"/>
<accession>A0A7U4QIZ9</accession>
<dbReference type="PROSITE" id="PS51918">
    <property type="entry name" value="RADICAL_SAM"/>
    <property type="match status" value="1"/>
</dbReference>
<dbReference type="Pfam" id="PF04055">
    <property type="entry name" value="Radical_SAM"/>
    <property type="match status" value="1"/>
</dbReference>
<evidence type="ECO:0000259" key="7">
    <source>
        <dbReference type="PROSITE" id="PS51918"/>
    </source>
</evidence>
<comment type="cofactor">
    <cofactor evidence="1">
        <name>[4Fe-4S] cluster</name>
        <dbReference type="ChEBI" id="CHEBI:49883"/>
    </cofactor>
</comment>
<dbReference type="PIRSF" id="PIRSF037420">
    <property type="entry name" value="PQQ_syn_pqqE"/>
    <property type="match status" value="1"/>
</dbReference>
<evidence type="ECO:0000256" key="2">
    <source>
        <dbReference type="ARBA" id="ARBA00022485"/>
    </source>
</evidence>
<evidence type="ECO:0000256" key="6">
    <source>
        <dbReference type="ARBA" id="ARBA00023014"/>
    </source>
</evidence>
<feature type="domain" description="Radical SAM core" evidence="7">
    <location>
        <begin position="38"/>
        <end position="267"/>
    </location>
</feature>
<keyword evidence="4" id="KW-0479">Metal-binding</keyword>
<dbReference type="PANTHER" id="PTHR11228:SF7">
    <property type="entry name" value="PQQA PEPTIDE CYCLASE"/>
    <property type="match status" value="1"/>
</dbReference>
<dbReference type="InterPro" id="IPR058240">
    <property type="entry name" value="rSAM_sf"/>
</dbReference>
<dbReference type="KEGG" id="daw:HS1_000405"/>
<evidence type="ECO:0000256" key="1">
    <source>
        <dbReference type="ARBA" id="ARBA00001966"/>
    </source>
</evidence>
<dbReference type="GO" id="GO:0003824">
    <property type="term" value="F:catalytic activity"/>
    <property type="evidence" value="ECO:0007669"/>
    <property type="project" value="InterPro"/>
</dbReference>
<dbReference type="EMBL" id="CP013015">
    <property type="protein sequence ID" value="AMM40211.1"/>
    <property type="molecule type" value="Genomic_DNA"/>
</dbReference>
<evidence type="ECO:0000256" key="4">
    <source>
        <dbReference type="ARBA" id="ARBA00022723"/>
    </source>
</evidence>
<dbReference type="GO" id="GO:0046872">
    <property type="term" value="F:metal ion binding"/>
    <property type="evidence" value="ECO:0007669"/>
    <property type="project" value="UniProtKB-KW"/>
</dbReference>
<dbReference type="SFLD" id="SFLDG01386">
    <property type="entry name" value="main_SPASM_domain-containing"/>
    <property type="match status" value="1"/>
</dbReference>
<name>A0A7U4QIZ9_DESA2</name>
<protein>
    <submittedName>
        <fullName evidence="8">Radical SAM domain-containing protein</fullName>
    </submittedName>
</protein>
<dbReference type="RefSeq" id="WP_082757551.1">
    <property type="nucleotide sequence ID" value="NZ_CP013015.1"/>
</dbReference>
<reference evidence="8 9" key="1">
    <citation type="submission" date="2015-10" db="EMBL/GenBank/DDBJ databases">
        <title>Candidatus Desulfofervidus auxilii, a hydrogenotrophic sulfate-reducing bacterium involved in the thermophilic anaerobic oxidation of methane.</title>
        <authorList>
            <person name="Krukenberg V."/>
            <person name="Richter M."/>
            <person name="Wegener G."/>
        </authorList>
    </citation>
    <scope>NUCLEOTIDE SEQUENCE [LARGE SCALE GENOMIC DNA]</scope>
    <source>
        <strain evidence="8 9">HS1</strain>
    </source>
</reference>
<dbReference type="PANTHER" id="PTHR11228">
    <property type="entry name" value="RADICAL SAM DOMAIN PROTEIN"/>
    <property type="match status" value="1"/>
</dbReference>
<evidence type="ECO:0000313" key="9">
    <source>
        <dbReference type="Proteomes" id="UP000070560"/>
    </source>
</evidence>
<keyword evidence="5" id="KW-0408">Iron</keyword>
<keyword evidence="3" id="KW-0949">S-adenosyl-L-methionine</keyword>
<keyword evidence="2" id="KW-0004">4Fe-4S</keyword>
<dbReference type="AlphaFoldDB" id="A0A7U4QIZ9"/>
<dbReference type="InterPro" id="IPR013785">
    <property type="entry name" value="Aldolase_TIM"/>
</dbReference>
<evidence type="ECO:0000256" key="3">
    <source>
        <dbReference type="ARBA" id="ARBA00022691"/>
    </source>
</evidence>
<organism evidence="8 9">
    <name type="scientific">Desulfofervidus auxilii</name>
    <dbReference type="NCBI Taxonomy" id="1621989"/>
    <lineage>
        <taxon>Bacteria</taxon>
        <taxon>Pseudomonadati</taxon>
        <taxon>Thermodesulfobacteriota</taxon>
        <taxon>Candidatus Desulfofervidia</taxon>
        <taxon>Candidatus Desulfofervidales</taxon>
        <taxon>Candidatus Desulfofervidaceae</taxon>
        <taxon>Candidatus Desulfofervidus</taxon>
    </lineage>
</organism>
<dbReference type="CDD" id="cd01335">
    <property type="entry name" value="Radical_SAM"/>
    <property type="match status" value="1"/>
</dbReference>
<gene>
    <name evidence="8" type="ORF">HS1_000405</name>
</gene>
<dbReference type="SFLD" id="SFLDG01067">
    <property type="entry name" value="SPASM/twitch_domain_containing"/>
    <property type="match status" value="1"/>
</dbReference>
<dbReference type="SFLD" id="SFLDS00029">
    <property type="entry name" value="Radical_SAM"/>
    <property type="match status" value="1"/>
</dbReference>
<dbReference type="Gene3D" id="3.20.20.70">
    <property type="entry name" value="Aldolase class I"/>
    <property type="match status" value="1"/>
</dbReference>
<dbReference type="SUPFAM" id="SSF102114">
    <property type="entry name" value="Radical SAM enzymes"/>
    <property type="match status" value="1"/>
</dbReference>
<dbReference type="Proteomes" id="UP000070560">
    <property type="component" value="Chromosome"/>
</dbReference>
<dbReference type="InterPro" id="IPR007197">
    <property type="entry name" value="rSAM"/>
</dbReference>